<keyword evidence="1" id="KW-0472">Membrane</keyword>
<organism evidence="2 3">
    <name type="scientific">Maritimibacter fusiformis</name>
    <dbReference type="NCBI Taxonomy" id="2603819"/>
    <lineage>
        <taxon>Bacteria</taxon>
        <taxon>Pseudomonadati</taxon>
        <taxon>Pseudomonadota</taxon>
        <taxon>Alphaproteobacteria</taxon>
        <taxon>Rhodobacterales</taxon>
        <taxon>Roseobacteraceae</taxon>
        <taxon>Maritimibacter</taxon>
    </lineage>
</organism>
<keyword evidence="1" id="KW-0812">Transmembrane</keyword>
<dbReference type="InterPro" id="IPR009937">
    <property type="entry name" value="Phage_holin_3_6"/>
</dbReference>
<evidence type="ECO:0000313" key="3">
    <source>
        <dbReference type="Proteomes" id="UP000322080"/>
    </source>
</evidence>
<dbReference type="Proteomes" id="UP000322080">
    <property type="component" value="Unassembled WGS sequence"/>
</dbReference>
<keyword evidence="3" id="KW-1185">Reference proteome</keyword>
<reference evidence="2 3" key="1">
    <citation type="submission" date="2019-08" db="EMBL/GenBank/DDBJ databases">
        <title>Identification of a novel species of the genus Boseongicola.</title>
        <authorList>
            <person name="Zhang X.-Q."/>
        </authorList>
    </citation>
    <scope>NUCLEOTIDE SEQUENCE [LARGE SCALE GENOMIC DNA]</scope>
    <source>
        <strain evidence="2 3">HY14</strain>
    </source>
</reference>
<gene>
    <name evidence="2" type="ORF">FVF75_09080</name>
</gene>
<name>A0A5D0RK66_9RHOB</name>
<dbReference type="Pfam" id="PF07332">
    <property type="entry name" value="Phage_holin_3_6"/>
    <property type="match status" value="1"/>
</dbReference>
<accession>A0A5D0RK66</accession>
<keyword evidence="1" id="KW-1133">Transmembrane helix</keyword>
<comment type="caution">
    <text evidence="2">The sequence shown here is derived from an EMBL/GenBank/DDBJ whole genome shotgun (WGS) entry which is preliminary data.</text>
</comment>
<dbReference type="AlphaFoldDB" id="A0A5D0RK66"/>
<feature type="transmembrane region" description="Helical" evidence="1">
    <location>
        <begin position="41"/>
        <end position="70"/>
    </location>
</feature>
<proteinExistence type="predicted"/>
<evidence type="ECO:0000313" key="2">
    <source>
        <dbReference type="EMBL" id="TYB81271.1"/>
    </source>
</evidence>
<dbReference type="EMBL" id="VSIY01000006">
    <property type="protein sequence ID" value="TYB81271.1"/>
    <property type="molecule type" value="Genomic_DNA"/>
</dbReference>
<protein>
    <submittedName>
        <fullName evidence="2">Phage holin family protein</fullName>
    </submittedName>
</protein>
<evidence type="ECO:0000256" key="1">
    <source>
        <dbReference type="SAM" id="Phobius"/>
    </source>
</evidence>
<dbReference type="RefSeq" id="WP_148377665.1">
    <property type="nucleotide sequence ID" value="NZ_VSIY01000006.1"/>
</dbReference>
<feature type="transmembrane region" description="Helical" evidence="1">
    <location>
        <begin position="76"/>
        <end position="94"/>
    </location>
</feature>
<sequence length="127" mass="13224">MSAPGGQSLLADILDHLGRLLRRELDLITAEFRAALGRAGVALGLLALAVALALTGFNALVGAATAGLVALGLDPGWAGLIVGLVLVAVAWALGRKALGDLDRLNLVPRRSRDNLRRDAETIKETLK</sequence>